<organism evidence="1 2">
    <name type="scientific">Lactuca saligna</name>
    <name type="common">Willowleaf lettuce</name>
    <dbReference type="NCBI Taxonomy" id="75948"/>
    <lineage>
        <taxon>Eukaryota</taxon>
        <taxon>Viridiplantae</taxon>
        <taxon>Streptophyta</taxon>
        <taxon>Embryophyta</taxon>
        <taxon>Tracheophyta</taxon>
        <taxon>Spermatophyta</taxon>
        <taxon>Magnoliopsida</taxon>
        <taxon>eudicotyledons</taxon>
        <taxon>Gunneridae</taxon>
        <taxon>Pentapetalae</taxon>
        <taxon>asterids</taxon>
        <taxon>campanulids</taxon>
        <taxon>Asterales</taxon>
        <taxon>Asteraceae</taxon>
        <taxon>Cichorioideae</taxon>
        <taxon>Cichorieae</taxon>
        <taxon>Lactucinae</taxon>
        <taxon>Lactuca</taxon>
    </lineage>
</organism>
<evidence type="ECO:0000313" key="1">
    <source>
        <dbReference type="EMBL" id="CAI9299783.1"/>
    </source>
</evidence>
<dbReference type="EMBL" id="OX465084">
    <property type="protein sequence ID" value="CAI9299783.1"/>
    <property type="molecule type" value="Genomic_DNA"/>
</dbReference>
<keyword evidence="2" id="KW-1185">Reference proteome</keyword>
<gene>
    <name evidence="1" type="ORF">LSALG_LOCUS38471</name>
</gene>
<sequence length="158" mass="17844">MIGVVVVAQLFSSVYFSAWSNRSYFRPLIFSNIVPFMGNVMLGSARAVNRRFPMAFTTTMLSRGMLGIVGFTKKDLGNAKTTIYWVTGYERYASSGHHLCSGVGLDKPNGWGFDTTQVDNILKNLKVRMMKKKQAYQRTIVKKLHVPKEGHFLAQKKI</sequence>
<name>A0AA35ZVS4_LACSI</name>
<protein>
    <submittedName>
        <fullName evidence="1">Uncharacterized protein</fullName>
    </submittedName>
</protein>
<dbReference type="Proteomes" id="UP001177003">
    <property type="component" value="Chromosome 8"/>
</dbReference>
<accession>A0AA35ZVS4</accession>
<reference evidence="1" key="1">
    <citation type="submission" date="2023-04" db="EMBL/GenBank/DDBJ databases">
        <authorList>
            <person name="Vijverberg K."/>
            <person name="Xiong W."/>
            <person name="Schranz E."/>
        </authorList>
    </citation>
    <scope>NUCLEOTIDE SEQUENCE</scope>
</reference>
<dbReference type="AlphaFoldDB" id="A0AA35ZVS4"/>
<proteinExistence type="predicted"/>
<evidence type="ECO:0000313" key="2">
    <source>
        <dbReference type="Proteomes" id="UP001177003"/>
    </source>
</evidence>